<feature type="domain" description="2,4-diaminopentanoate dehydrogenase C-terminal" evidence="1">
    <location>
        <begin position="76"/>
        <end position="139"/>
    </location>
</feature>
<evidence type="ECO:0000259" key="1">
    <source>
        <dbReference type="Pfam" id="PF19328"/>
    </source>
</evidence>
<proteinExistence type="predicted"/>
<dbReference type="EMBL" id="FNWU01000017">
    <property type="protein sequence ID" value="SEH63828.1"/>
    <property type="molecule type" value="Genomic_DNA"/>
</dbReference>
<evidence type="ECO:0000313" key="2">
    <source>
        <dbReference type="EMBL" id="SEH63828.1"/>
    </source>
</evidence>
<dbReference type="Pfam" id="PF19328">
    <property type="entry name" value="DAP_DH_C"/>
    <property type="match status" value="1"/>
</dbReference>
<gene>
    <name evidence="2" type="ORF">SAMN05192561_11730</name>
</gene>
<accession>A0A1H6JXM0</accession>
<sequence length="140" mass="14729">MPVTIWPAFSLPMNTIEAASSVAIVRSRVAIVPGVVYFPTVSWRKSASGAIVVTRSWSDATTNDASVLCTGLNPGFALDTLVVALTAVSESIDAIEASRTVDFSPYGAGVLEPGGFGLAPDEWTRRRDAGDLAGHESFQN</sequence>
<evidence type="ECO:0000313" key="3">
    <source>
        <dbReference type="Proteomes" id="UP000199215"/>
    </source>
</evidence>
<dbReference type="AlphaFoldDB" id="A0A1H6JXM0"/>
<protein>
    <recommendedName>
        <fullName evidence="1">2,4-diaminopentanoate dehydrogenase C-terminal domain-containing protein</fullName>
    </recommendedName>
</protein>
<dbReference type="Proteomes" id="UP000199215">
    <property type="component" value="Unassembled WGS sequence"/>
</dbReference>
<name>A0A1H6JXM0_9EURY</name>
<dbReference type="InterPro" id="IPR045760">
    <property type="entry name" value="DAP_DH_C"/>
</dbReference>
<reference evidence="2 3" key="1">
    <citation type="submission" date="2016-10" db="EMBL/GenBank/DDBJ databases">
        <authorList>
            <person name="de Groot N.N."/>
        </authorList>
    </citation>
    <scope>NUCLEOTIDE SEQUENCE [LARGE SCALE GENOMIC DNA]</scope>
    <source>
        <strain evidence="2 3">IBRC-M10418</strain>
    </source>
</reference>
<dbReference type="STRING" id="1267564.SAMN05192561_11730"/>
<keyword evidence="3" id="KW-1185">Reference proteome</keyword>
<organism evidence="2 3">
    <name type="scientific">Halopenitus malekzadehii</name>
    <dbReference type="NCBI Taxonomy" id="1267564"/>
    <lineage>
        <taxon>Archaea</taxon>
        <taxon>Methanobacteriati</taxon>
        <taxon>Methanobacteriota</taxon>
        <taxon>Stenosarchaea group</taxon>
        <taxon>Halobacteria</taxon>
        <taxon>Halobacteriales</taxon>
        <taxon>Haloferacaceae</taxon>
        <taxon>Halopenitus</taxon>
    </lineage>
</organism>